<dbReference type="Proteomes" id="UP001370348">
    <property type="component" value="Chromosome"/>
</dbReference>
<dbReference type="PROSITE" id="PS50893">
    <property type="entry name" value="ABC_TRANSPORTER_2"/>
    <property type="match status" value="1"/>
</dbReference>
<dbReference type="CDD" id="cd03219">
    <property type="entry name" value="ABC_Mj1267_LivG_branched"/>
    <property type="match status" value="1"/>
</dbReference>
<evidence type="ECO:0000256" key="3">
    <source>
        <dbReference type="ARBA" id="ARBA00022840"/>
    </source>
</evidence>
<dbReference type="InterPro" id="IPR027417">
    <property type="entry name" value="P-loop_NTPase"/>
</dbReference>
<dbReference type="Pfam" id="PF00005">
    <property type="entry name" value="ABC_tran"/>
    <property type="match status" value="1"/>
</dbReference>
<proteinExistence type="predicted"/>
<dbReference type="RefSeq" id="WP_394828139.1">
    <property type="nucleotide sequence ID" value="NZ_CP089984.1"/>
</dbReference>
<keyword evidence="1" id="KW-0813">Transport</keyword>
<dbReference type="Gene3D" id="3.40.50.300">
    <property type="entry name" value="P-loop containing nucleotide triphosphate hydrolases"/>
    <property type="match status" value="1"/>
</dbReference>
<dbReference type="InterPro" id="IPR003593">
    <property type="entry name" value="AAA+_ATPase"/>
</dbReference>
<feature type="domain" description="ABC transporter" evidence="4">
    <location>
        <begin position="11"/>
        <end position="259"/>
    </location>
</feature>
<dbReference type="InterPro" id="IPR051120">
    <property type="entry name" value="ABC_AA/LPS_Transport"/>
</dbReference>
<keyword evidence="2" id="KW-0547">Nucleotide-binding</keyword>
<dbReference type="GO" id="GO:0005524">
    <property type="term" value="F:ATP binding"/>
    <property type="evidence" value="ECO:0007669"/>
    <property type="project" value="UniProtKB-KW"/>
</dbReference>
<evidence type="ECO:0000256" key="2">
    <source>
        <dbReference type="ARBA" id="ARBA00022741"/>
    </source>
</evidence>
<dbReference type="Pfam" id="PF12399">
    <property type="entry name" value="BCA_ABC_TP_C"/>
    <property type="match status" value="1"/>
</dbReference>
<evidence type="ECO:0000259" key="4">
    <source>
        <dbReference type="PROSITE" id="PS50893"/>
    </source>
</evidence>
<sequence length="273" mass="29530">MNEQTPPGPLLRCQDVRVRFGGILALDGVGFDVNEGAIVGIIGPNGAGKTTLFNCISRLYPVHGGDISFAGRSLLATPRHRIAALGIARTFQNVALFDTLSVAENVMLGAHRRFGRGFVADALRLRSAVRAGRELSNEAERWLAMLGLEGVAQRRVSDLPFGTRKRVELARALAGKPRLLMLDEPAAGLNHAEVEELTVRIRSLKERLGLTILLVEHHMHVVMSLSDTVIALDFGRRIAAGTPLHVQQHPDVIRAYLGGPPHTTRSSSAKVAS</sequence>
<keyword evidence="6" id="KW-1185">Reference proteome</keyword>
<dbReference type="EMBL" id="CP089984">
    <property type="protein sequence ID" value="WXB18508.1"/>
    <property type="molecule type" value="Genomic_DNA"/>
</dbReference>
<dbReference type="PANTHER" id="PTHR45772">
    <property type="entry name" value="CONSERVED COMPONENT OF ABC TRANSPORTER FOR NATURAL AMINO ACIDS-RELATED"/>
    <property type="match status" value="1"/>
</dbReference>
<accession>A0ABZ2M7M8</accession>
<gene>
    <name evidence="5" type="ORF">LZC94_14860</name>
</gene>
<reference evidence="5 6" key="1">
    <citation type="submission" date="2021-12" db="EMBL/GenBank/DDBJ databases">
        <title>Discovery of the Pendulisporaceae a myxobacterial family with distinct sporulation behavior and unique specialized metabolism.</title>
        <authorList>
            <person name="Garcia R."/>
            <person name="Popoff A."/>
            <person name="Bader C.D."/>
            <person name="Loehr J."/>
            <person name="Walesch S."/>
            <person name="Walt C."/>
            <person name="Boldt J."/>
            <person name="Bunk B."/>
            <person name="Haeckl F.J.F.P.J."/>
            <person name="Gunesch A.P."/>
            <person name="Birkelbach J."/>
            <person name="Nuebel U."/>
            <person name="Pietschmann T."/>
            <person name="Bach T."/>
            <person name="Mueller R."/>
        </authorList>
    </citation>
    <scope>NUCLEOTIDE SEQUENCE [LARGE SCALE GENOMIC DNA]</scope>
    <source>
        <strain evidence="5 6">MSr11954</strain>
    </source>
</reference>
<name>A0ABZ2M7M8_9BACT</name>
<keyword evidence="3 5" id="KW-0067">ATP-binding</keyword>
<dbReference type="PANTHER" id="PTHR45772:SF4">
    <property type="entry name" value="ABC TRANSPORTER ATP-BINDING PROTEIN"/>
    <property type="match status" value="1"/>
</dbReference>
<evidence type="ECO:0000256" key="1">
    <source>
        <dbReference type="ARBA" id="ARBA00022448"/>
    </source>
</evidence>
<evidence type="ECO:0000313" key="6">
    <source>
        <dbReference type="Proteomes" id="UP001370348"/>
    </source>
</evidence>
<evidence type="ECO:0000313" key="5">
    <source>
        <dbReference type="EMBL" id="WXB18508.1"/>
    </source>
</evidence>
<dbReference type="InterPro" id="IPR032823">
    <property type="entry name" value="BCA_ABC_TP_C"/>
</dbReference>
<dbReference type="SUPFAM" id="SSF52540">
    <property type="entry name" value="P-loop containing nucleoside triphosphate hydrolases"/>
    <property type="match status" value="1"/>
</dbReference>
<organism evidence="5 6">
    <name type="scientific">Pendulispora albinea</name>
    <dbReference type="NCBI Taxonomy" id="2741071"/>
    <lineage>
        <taxon>Bacteria</taxon>
        <taxon>Pseudomonadati</taxon>
        <taxon>Myxococcota</taxon>
        <taxon>Myxococcia</taxon>
        <taxon>Myxococcales</taxon>
        <taxon>Sorangiineae</taxon>
        <taxon>Pendulisporaceae</taxon>
        <taxon>Pendulispora</taxon>
    </lineage>
</organism>
<dbReference type="InterPro" id="IPR003439">
    <property type="entry name" value="ABC_transporter-like_ATP-bd"/>
</dbReference>
<dbReference type="SMART" id="SM00382">
    <property type="entry name" value="AAA"/>
    <property type="match status" value="1"/>
</dbReference>
<protein>
    <submittedName>
        <fullName evidence="5">ABC transporter ATP-binding protein</fullName>
    </submittedName>
</protein>